<dbReference type="Pfam" id="PF00903">
    <property type="entry name" value="Glyoxalase"/>
    <property type="match status" value="1"/>
</dbReference>
<protein>
    <submittedName>
        <fullName evidence="2">Glyoxalase/Bleomycin resistance /Dioxygenase superfamily protein</fullName>
    </submittedName>
</protein>
<dbReference type="InterPro" id="IPR029068">
    <property type="entry name" value="Glyas_Bleomycin-R_OHBP_Dase"/>
</dbReference>
<dbReference type="SUPFAM" id="SSF54593">
    <property type="entry name" value="Glyoxalase/Bleomycin resistance protein/Dihydroxybiphenyl dioxygenase"/>
    <property type="match status" value="1"/>
</dbReference>
<dbReference type="EMBL" id="CP013232">
    <property type="protein sequence ID" value="AMO92885.1"/>
    <property type="molecule type" value="Genomic_DNA"/>
</dbReference>
<dbReference type="PANTHER" id="PTHR35006:SF2">
    <property type="entry name" value="GLYOXALASE FAMILY PROTEIN (AFU_ORTHOLOGUE AFUA_5G14830)"/>
    <property type="match status" value="1"/>
</dbReference>
<dbReference type="PROSITE" id="PS51819">
    <property type="entry name" value="VOC"/>
    <property type="match status" value="1"/>
</dbReference>
<reference evidence="2 3" key="1">
    <citation type="submission" date="2015-11" db="EMBL/GenBank/DDBJ databases">
        <title>Exploring the genomic traits of fungus-feeding bacterial genus Collimonas.</title>
        <authorList>
            <person name="Song C."/>
            <person name="Schmidt R."/>
            <person name="de Jager V."/>
            <person name="Krzyzanowska D."/>
            <person name="Jongedijk E."/>
            <person name="Cankar K."/>
            <person name="Beekwilder J."/>
            <person name="van Veen A."/>
            <person name="de Boer W."/>
            <person name="van Veen J.A."/>
            <person name="Garbeva P."/>
        </authorList>
    </citation>
    <scope>NUCLEOTIDE SEQUENCE [LARGE SCALE GENOMIC DNA]</scope>
    <source>
        <strain evidence="2 3">Ter6</strain>
    </source>
</reference>
<keyword evidence="2" id="KW-0560">Oxidoreductase</keyword>
<proteinExistence type="predicted"/>
<dbReference type="InterPro" id="IPR004360">
    <property type="entry name" value="Glyas_Fos-R_dOase_dom"/>
</dbReference>
<accession>A0A127P5F2</accession>
<dbReference type="PANTHER" id="PTHR35006">
    <property type="entry name" value="GLYOXALASE FAMILY PROTEIN (AFU_ORTHOLOGUE AFUA_5G14830)"/>
    <property type="match status" value="1"/>
</dbReference>
<sequence length="120" mass="12723">MFDHIGLKVKNLDASVRFYQAALEHLGYVLAAQGDGYAGFGPPEQPALWLYAATDAPAGTTHVAFRAADHKQVKGFHAAGLAAGGRNNGKPGLRTEYSPTYYGAFLIDPDGNNVEAVYPG</sequence>
<name>A0A127P5F2_9BURK</name>
<evidence type="ECO:0000313" key="3">
    <source>
        <dbReference type="Proteomes" id="UP000072421"/>
    </source>
</evidence>
<dbReference type="GO" id="GO:0051213">
    <property type="term" value="F:dioxygenase activity"/>
    <property type="evidence" value="ECO:0007669"/>
    <property type="project" value="UniProtKB-KW"/>
</dbReference>
<evidence type="ECO:0000313" key="2">
    <source>
        <dbReference type="EMBL" id="AMO92885.1"/>
    </source>
</evidence>
<gene>
    <name evidence="2" type="ORF">CFter6_0154</name>
</gene>
<dbReference type="InterPro" id="IPR037523">
    <property type="entry name" value="VOC_core"/>
</dbReference>
<dbReference type="AlphaFoldDB" id="A0A127P5F2"/>
<dbReference type="Proteomes" id="UP000072421">
    <property type="component" value="Chromosome"/>
</dbReference>
<evidence type="ECO:0000259" key="1">
    <source>
        <dbReference type="PROSITE" id="PS51819"/>
    </source>
</evidence>
<dbReference type="CDD" id="cd07262">
    <property type="entry name" value="VOC_like"/>
    <property type="match status" value="1"/>
</dbReference>
<dbReference type="RefSeq" id="WP_061538300.1">
    <property type="nucleotide sequence ID" value="NZ_CP013232.1"/>
</dbReference>
<dbReference type="PATRIC" id="fig|158899.10.peg.152"/>
<dbReference type="OrthoDB" id="9800438at2"/>
<feature type="domain" description="VOC" evidence="1">
    <location>
        <begin position="1"/>
        <end position="119"/>
    </location>
</feature>
<dbReference type="Gene3D" id="3.10.180.10">
    <property type="entry name" value="2,3-Dihydroxybiphenyl 1,2-Dioxygenase, domain 1"/>
    <property type="match status" value="1"/>
</dbReference>
<keyword evidence="2" id="KW-0223">Dioxygenase</keyword>
<organism evidence="2">
    <name type="scientific">Collimonas fungivorans</name>
    <dbReference type="NCBI Taxonomy" id="158899"/>
    <lineage>
        <taxon>Bacteria</taxon>
        <taxon>Pseudomonadati</taxon>
        <taxon>Pseudomonadota</taxon>
        <taxon>Betaproteobacteria</taxon>
        <taxon>Burkholderiales</taxon>
        <taxon>Oxalobacteraceae</taxon>
        <taxon>Collimonas</taxon>
    </lineage>
</organism>